<dbReference type="InterPro" id="IPR000483">
    <property type="entry name" value="Cys-rich_flank_reg_C"/>
</dbReference>
<evidence type="ECO:0000259" key="16">
    <source>
        <dbReference type="SMART" id="SM00082"/>
    </source>
</evidence>
<dbReference type="FunFam" id="3.80.10.10:FF:000311">
    <property type="entry name" value="Chondroadherin-like a"/>
    <property type="match status" value="1"/>
</dbReference>
<keyword evidence="18" id="KW-1185">Reference proteome</keyword>
<sequence>MWPSCSFLLMSALLIKRLVAERCPRICLCDSIKYQVMCLNRNITEIPNNIPQVTQRLDLRGNDIKIIPAGAFFPIPYLTHLNLQKCKIESIEEGAFRGLGRLLYLNLASNNIAFIYQESLDGLSSLQQLILENNRIEEIKPGAFGQLGFLSFLNLARNALVYLPDMVFQGLQSIKWINLSHNSLHVLASEAFGGLPTLRRLSLDHNELQFLPTEALSKLSGTNRLDIGHNPITYIVEEGIEMASLKQLFLDNMFLQDVSHRAFVRSPLLHTLDLTNNQLFVLQPLTDMAHLKKINLTGNPVLCTCRMRPFKEWAAKGRIHADVICAAPAAFKGEQLESLRTSAMKCSSHVIQEELLPSLATVTRKPEEDAVLCPKGCTCSPDYQHGNCDNRNLQHIPKGFPSNTQLLDLRYNQFHSIPKGSFPGLKNLTSLHLQNCKIVILQPGAFQDLKNLVYLYLSNNDISSIDADVFKGIPQLAYLYLDHNRFNQMTKGAFTFLPNLFSLHLQYNSISQLSDDDLVGIGNTRWLYLSGNRIVHVSPKALSHVKLLEKLHLDENSLQEVPTKSLRGLLMLSELKLSKNPIKYIGDGAFLPVARSLQHLYLDNMGLEQISTGAFSGLGPKIKSLYLEKNKIHNLPDLSSFTALDVINLSNIPFHCDCQLLPLRKWLDKLNLRVGATCSSPAEMRGKKLKLISTFQRCPGWSTKKVKRLSSTKAKVGRDDNKRSRKKKTGEARKH</sequence>
<keyword evidence="3" id="KW-0272">Extracellular matrix</keyword>
<evidence type="ECO:0000256" key="4">
    <source>
        <dbReference type="ARBA" id="ARBA00022614"/>
    </source>
</evidence>
<dbReference type="FunFam" id="3.80.10.10:FF:000368">
    <property type="entry name" value="Chondroadherin like"/>
    <property type="match status" value="1"/>
</dbReference>
<dbReference type="SUPFAM" id="SSF52058">
    <property type="entry name" value="L domain-like"/>
    <property type="match status" value="2"/>
</dbReference>
<dbReference type="InterPro" id="IPR001611">
    <property type="entry name" value="Leu-rich_rpt"/>
</dbReference>
<feature type="region of interest" description="Disordered" evidence="13">
    <location>
        <begin position="705"/>
        <end position="735"/>
    </location>
</feature>
<dbReference type="Ensembl" id="ENSSMRT00000023426.1">
    <property type="protein sequence ID" value="ENSSMRP00000019975.1"/>
    <property type="gene ID" value="ENSSMRG00000015568.1"/>
</dbReference>
<evidence type="ECO:0000256" key="1">
    <source>
        <dbReference type="ARBA" id="ARBA00004498"/>
    </source>
</evidence>
<dbReference type="GO" id="GO:0098633">
    <property type="term" value="F:collagen fibril binding"/>
    <property type="evidence" value="ECO:0007669"/>
    <property type="project" value="Ensembl"/>
</dbReference>
<dbReference type="GO" id="GO:1904027">
    <property type="term" value="P:negative regulation of collagen fibril organization"/>
    <property type="evidence" value="ECO:0007669"/>
    <property type="project" value="Ensembl"/>
</dbReference>
<dbReference type="PROSITE" id="PS51450">
    <property type="entry name" value="LRR"/>
    <property type="match status" value="2"/>
</dbReference>
<keyword evidence="6" id="KW-0677">Repeat</keyword>
<dbReference type="Ensembl" id="ENSSMRT00000023427.1">
    <property type="protein sequence ID" value="ENSSMRP00000019976.1"/>
    <property type="gene ID" value="ENSSMRG00000015568.1"/>
</dbReference>
<dbReference type="InterPro" id="IPR032675">
    <property type="entry name" value="LRR_dom_sf"/>
</dbReference>
<evidence type="ECO:0000313" key="18">
    <source>
        <dbReference type="Proteomes" id="UP000694421"/>
    </source>
</evidence>
<evidence type="ECO:0000256" key="13">
    <source>
        <dbReference type="SAM" id="MobiDB-lite"/>
    </source>
</evidence>
<keyword evidence="7" id="KW-1015">Disulfide bond</keyword>
<dbReference type="PANTHER" id="PTHR24369:SF210">
    <property type="entry name" value="CHAOPTIN-RELATED"/>
    <property type="match status" value="1"/>
</dbReference>
<evidence type="ECO:0000256" key="7">
    <source>
        <dbReference type="ARBA" id="ARBA00023157"/>
    </source>
</evidence>
<feature type="domain" description="LRRCT" evidence="16">
    <location>
        <begin position="653"/>
        <end position="699"/>
    </location>
</feature>
<keyword evidence="8" id="KW-0325">Glycoprotein</keyword>
<keyword evidence="5 14" id="KW-0732">Signal</keyword>
<evidence type="ECO:0000256" key="11">
    <source>
        <dbReference type="ARBA" id="ARBA00064652"/>
    </source>
</evidence>
<dbReference type="Pfam" id="PF01463">
    <property type="entry name" value="LRRCT"/>
    <property type="match status" value="2"/>
</dbReference>
<dbReference type="Gene3D" id="3.80.10.10">
    <property type="entry name" value="Ribonuclease Inhibitor"/>
    <property type="match status" value="3"/>
</dbReference>
<dbReference type="Proteomes" id="UP000694421">
    <property type="component" value="Unplaced"/>
</dbReference>
<comment type="similarity">
    <text evidence="10">Belongs to the small leucine-rich proteoglycan (SLRP) family. SLRP class IV subfamily.</text>
</comment>
<feature type="chain" id="PRO_5044682794" description="Chondroadherin-like protein" evidence="14">
    <location>
        <begin position="21"/>
        <end position="735"/>
    </location>
</feature>
<dbReference type="PANTHER" id="PTHR24369">
    <property type="entry name" value="ANTIGEN BSP, PUTATIVE-RELATED"/>
    <property type="match status" value="1"/>
</dbReference>
<comment type="subunit">
    <text evidence="11">Associates with collagen and binds to collagen fibrils.</text>
</comment>
<dbReference type="InterPro" id="IPR050541">
    <property type="entry name" value="LRR_TM_domain-containing"/>
</dbReference>
<feature type="domain" description="LRRNT" evidence="15">
    <location>
        <begin position="22"/>
        <end position="56"/>
    </location>
</feature>
<proteinExistence type="inferred from homology"/>
<organism evidence="17 18">
    <name type="scientific">Salvator merianae</name>
    <name type="common">Argentine black and white tegu</name>
    <name type="synonym">Tupinambis merianae</name>
    <dbReference type="NCBI Taxonomy" id="96440"/>
    <lineage>
        <taxon>Eukaryota</taxon>
        <taxon>Metazoa</taxon>
        <taxon>Chordata</taxon>
        <taxon>Craniata</taxon>
        <taxon>Vertebrata</taxon>
        <taxon>Euteleostomi</taxon>
        <taxon>Lepidosauria</taxon>
        <taxon>Squamata</taxon>
        <taxon>Bifurcata</taxon>
        <taxon>Unidentata</taxon>
        <taxon>Episquamata</taxon>
        <taxon>Laterata</taxon>
        <taxon>Teiioidea</taxon>
        <taxon>Teiidae</taxon>
        <taxon>Salvator</taxon>
    </lineage>
</organism>
<reference evidence="17" key="1">
    <citation type="submission" date="2025-05" db="UniProtKB">
        <authorList>
            <consortium name="Ensembl"/>
        </authorList>
    </citation>
    <scope>IDENTIFICATION</scope>
</reference>
<dbReference type="GO" id="GO:0032331">
    <property type="term" value="P:negative regulation of chondrocyte differentiation"/>
    <property type="evidence" value="ECO:0007669"/>
    <property type="project" value="Ensembl"/>
</dbReference>
<dbReference type="GO" id="GO:0005518">
    <property type="term" value="F:collagen binding"/>
    <property type="evidence" value="ECO:0007669"/>
    <property type="project" value="Ensembl"/>
</dbReference>
<feature type="domain" description="LRRNT" evidence="15">
    <location>
        <begin position="372"/>
        <end position="406"/>
    </location>
</feature>
<dbReference type="SMART" id="SM00082">
    <property type="entry name" value="LRRCT"/>
    <property type="match status" value="2"/>
</dbReference>
<feature type="domain" description="LRRCT" evidence="16">
    <location>
        <begin position="299"/>
        <end position="347"/>
    </location>
</feature>
<dbReference type="GeneTree" id="ENSGT00940000154464"/>
<dbReference type="SMART" id="SM00364">
    <property type="entry name" value="LRR_BAC"/>
    <property type="match status" value="6"/>
</dbReference>
<comment type="subcellular location">
    <subcellularLocation>
        <location evidence="1">Secreted</location>
        <location evidence="1">Extracellular space</location>
        <location evidence="1">Extracellular matrix</location>
    </subcellularLocation>
</comment>
<protein>
    <recommendedName>
        <fullName evidence="12">Chondroadherin-like protein</fullName>
    </recommendedName>
</protein>
<evidence type="ECO:0000256" key="8">
    <source>
        <dbReference type="ARBA" id="ARBA00023180"/>
    </source>
</evidence>
<evidence type="ECO:0000256" key="3">
    <source>
        <dbReference type="ARBA" id="ARBA00022530"/>
    </source>
</evidence>
<evidence type="ECO:0000256" key="14">
    <source>
        <dbReference type="SAM" id="SignalP"/>
    </source>
</evidence>
<dbReference type="GO" id="GO:0005886">
    <property type="term" value="C:plasma membrane"/>
    <property type="evidence" value="ECO:0007669"/>
    <property type="project" value="TreeGrafter"/>
</dbReference>
<comment type="function">
    <text evidence="9">Potential negative modulator of chondrocyte differentiation. Inhibits collagen fibrillogenesis in vitro. May influence chondrocyte's differentiation by acting on its cellular collagenous microenvironment.</text>
</comment>
<evidence type="ECO:0000256" key="6">
    <source>
        <dbReference type="ARBA" id="ARBA00022737"/>
    </source>
</evidence>
<evidence type="ECO:0000256" key="9">
    <source>
        <dbReference type="ARBA" id="ARBA00053126"/>
    </source>
</evidence>
<feature type="signal peptide" evidence="14">
    <location>
        <begin position="1"/>
        <end position="20"/>
    </location>
</feature>
<dbReference type="FunFam" id="3.80.10.10:FF:000059">
    <property type="entry name" value="Chondroadherin like"/>
    <property type="match status" value="1"/>
</dbReference>
<dbReference type="InterPro" id="IPR003591">
    <property type="entry name" value="Leu-rich_rpt_typical-subtyp"/>
</dbReference>
<evidence type="ECO:0000256" key="12">
    <source>
        <dbReference type="ARBA" id="ARBA00071892"/>
    </source>
</evidence>
<evidence type="ECO:0000256" key="5">
    <source>
        <dbReference type="ARBA" id="ARBA00022729"/>
    </source>
</evidence>
<dbReference type="AlphaFoldDB" id="A0A8D0CE36"/>
<accession>A0A8D0CE36</accession>
<dbReference type="SMART" id="SM00369">
    <property type="entry name" value="LRR_TYP"/>
    <property type="match status" value="17"/>
</dbReference>
<evidence type="ECO:0000313" key="17">
    <source>
        <dbReference type="Ensembl" id="ENSSMRP00000019976.1"/>
    </source>
</evidence>
<keyword evidence="4" id="KW-0433">Leucine-rich repeat</keyword>
<dbReference type="SMART" id="SM00013">
    <property type="entry name" value="LRRNT"/>
    <property type="match status" value="2"/>
</dbReference>
<dbReference type="InterPro" id="IPR000372">
    <property type="entry name" value="LRRNT"/>
</dbReference>
<evidence type="ECO:0000256" key="10">
    <source>
        <dbReference type="ARBA" id="ARBA00061422"/>
    </source>
</evidence>
<dbReference type="GO" id="GO:0031012">
    <property type="term" value="C:extracellular matrix"/>
    <property type="evidence" value="ECO:0007669"/>
    <property type="project" value="Ensembl"/>
</dbReference>
<evidence type="ECO:0000259" key="15">
    <source>
        <dbReference type="SMART" id="SM00013"/>
    </source>
</evidence>
<dbReference type="Pfam" id="PF13855">
    <property type="entry name" value="LRR_8"/>
    <property type="match status" value="5"/>
</dbReference>
<evidence type="ECO:0000256" key="2">
    <source>
        <dbReference type="ARBA" id="ARBA00022525"/>
    </source>
</evidence>
<dbReference type="OMA" id="EAQHATC"/>
<keyword evidence="2" id="KW-0964">Secreted</keyword>
<name>A0A8D0CE36_SALMN</name>